<evidence type="ECO:0008006" key="4">
    <source>
        <dbReference type="Google" id="ProtNLM"/>
    </source>
</evidence>
<dbReference type="SUPFAM" id="SSF54523">
    <property type="entry name" value="Pili subunits"/>
    <property type="match status" value="1"/>
</dbReference>
<dbReference type="NCBIfam" id="TIGR02532">
    <property type="entry name" value="IV_pilin_GFxxxE"/>
    <property type="match status" value="1"/>
</dbReference>
<keyword evidence="1" id="KW-1133">Transmembrane helix</keyword>
<keyword evidence="3" id="KW-1185">Reference proteome</keyword>
<dbReference type="InterPro" id="IPR045584">
    <property type="entry name" value="Pilin-like"/>
</dbReference>
<dbReference type="STRING" id="1313304.CALK_0244"/>
<organism evidence="2 3">
    <name type="scientific">Chitinivibrio alkaliphilus ACht1</name>
    <dbReference type="NCBI Taxonomy" id="1313304"/>
    <lineage>
        <taxon>Bacteria</taxon>
        <taxon>Pseudomonadati</taxon>
        <taxon>Fibrobacterota</taxon>
        <taxon>Chitinivibrionia</taxon>
        <taxon>Chitinivibrionales</taxon>
        <taxon>Chitinivibrionaceae</taxon>
        <taxon>Chitinivibrio</taxon>
    </lineage>
</organism>
<dbReference type="Proteomes" id="UP000017148">
    <property type="component" value="Unassembled WGS sequence"/>
</dbReference>
<dbReference type="Pfam" id="PF07963">
    <property type="entry name" value="N_methyl"/>
    <property type="match status" value="1"/>
</dbReference>
<feature type="transmembrane region" description="Helical" evidence="1">
    <location>
        <begin position="12"/>
        <end position="36"/>
    </location>
</feature>
<dbReference type="EMBL" id="ASJR01000002">
    <property type="protein sequence ID" value="ERP39079.1"/>
    <property type="molecule type" value="Genomic_DNA"/>
</dbReference>
<evidence type="ECO:0000256" key="1">
    <source>
        <dbReference type="SAM" id="Phobius"/>
    </source>
</evidence>
<dbReference type="InterPro" id="IPR012902">
    <property type="entry name" value="N_methyl_site"/>
</dbReference>
<dbReference type="Gene3D" id="3.30.700.10">
    <property type="entry name" value="Glycoprotein, Type 4 Pilin"/>
    <property type="match status" value="1"/>
</dbReference>
<evidence type="ECO:0000313" key="3">
    <source>
        <dbReference type="Proteomes" id="UP000017148"/>
    </source>
</evidence>
<keyword evidence="1" id="KW-0472">Membrane</keyword>
<gene>
    <name evidence="2" type="ORF">CALK_0244</name>
</gene>
<dbReference type="PROSITE" id="PS00409">
    <property type="entry name" value="PROKAR_NTER_METHYL"/>
    <property type="match status" value="1"/>
</dbReference>
<sequence>MKHKYSHGFTLVEVLVVVAIIGILATTVTFAVGPLVERRRAEAQVVSLFSQLRNVRAKAIALNRRLYVELQSSPDDIRLVDENDTVYPSVFTDPLDLFQYGDLPAGLAGFDGSEPIQGDWANHDRITFHHDGIGTITSGVVYLQNIQRPDEGFALVRTSERNTLSLYFWDGAQWLKRE</sequence>
<reference evidence="2 3" key="1">
    <citation type="journal article" date="2013" name="Environ. Microbiol.">
        <title>Genome analysis of Chitinivibrio alkaliphilus gen. nov., sp. nov., a novel extremely haloalkaliphilic anaerobic chitinolytic bacterium from the candidate phylum Termite Group 3.</title>
        <authorList>
            <person name="Sorokin D.Y."/>
            <person name="Gumerov V.M."/>
            <person name="Rakitin A.L."/>
            <person name="Beletsky A.V."/>
            <person name="Damste J.S."/>
            <person name="Muyzer G."/>
            <person name="Mardanov A.V."/>
            <person name="Ravin N.V."/>
        </authorList>
    </citation>
    <scope>NUCLEOTIDE SEQUENCE [LARGE SCALE GENOMIC DNA]</scope>
    <source>
        <strain evidence="2 3">ACht1</strain>
    </source>
</reference>
<accession>U7D9K9</accession>
<keyword evidence="1" id="KW-0812">Transmembrane</keyword>
<evidence type="ECO:0000313" key="2">
    <source>
        <dbReference type="EMBL" id="ERP39079.1"/>
    </source>
</evidence>
<dbReference type="AlphaFoldDB" id="U7D9K9"/>
<protein>
    <recommendedName>
        <fullName evidence="4">General secretion pathway protein H</fullName>
    </recommendedName>
</protein>
<comment type="caution">
    <text evidence="2">The sequence shown here is derived from an EMBL/GenBank/DDBJ whole genome shotgun (WGS) entry which is preliminary data.</text>
</comment>
<dbReference type="RefSeq" id="WP_022635792.1">
    <property type="nucleotide sequence ID" value="NZ_ASJR01000002.1"/>
</dbReference>
<name>U7D9K9_9BACT</name>
<proteinExistence type="predicted"/>